<proteinExistence type="inferred from homology"/>
<sequence>MTHLEQLQKWTKDHHLDFTYLSNPKTIQYLTGYYNNPYERVMGLVVFPDDEPFMFAPDLQVEEIQKSTFNGPVYGYADAEDPWSKIAKHVEKRVSDPHHVGFEATNLVYSRVMALQGAFEHASFDHDVSELVKQMRMVKTPEEIKKLAGAGREADFCFKVGFHAVKVGATEDQISAEIKYALMKRGIMFNSFPTLVQAGAHASEPHNFTSENRVKNNELVLFDLGTVHDGYMSDSSRTVAVGHPDQKKLDIYKTVREAQQMAMDYAKPGVTAESIDKVARDHITKAGYGKYFLHRLGHGIGLSTHEFPTIRGGNKTIIKPGMCFSIEPGIYVPGVAGVRIEDCVHVTETGVEPFTHTPKHLIYVD</sequence>
<dbReference type="InterPro" id="IPR036005">
    <property type="entry name" value="Creatinase/aminopeptidase-like"/>
</dbReference>
<reference evidence="7" key="1">
    <citation type="submission" date="2018-12" db="EMBL/GenBank/DDBJ databases">
        <title>A new species of lactobacillus.</title>
        <authorList>
            <person name="Jian Y."/>
            <person name="Xin L."/>
            <person name="Hong Z.J."/>
            <person name="Ming L.Z."/>
            <person name="Hong X.Z."/>
        </authorList>
    </citation>
    <scope>NUCLEOTIDE SEQUENCE [LARGE SCALE GENOMIC DNA]</scope>
    <source>
        <strain evidence="7">HSLZ-75</strain>
    </source>
</reference>
<dbReference type="InterPro" id="IPR000994">
    <property type="entry name" value="Pept_M24"/>
</dbReference>
<comment type="similarity">
    <text evidence="2">Belongs to the peptidase M24B family.</text>
</comment>
<dbReference type="GO" id="GO:0004177">
    <property type="term" value="F:aminopeptidase activity"/>
    <property type="evidence" value="ECO:0007669"/>
    <property type="project" value="UniProtKB-KW"/>
</dbReference>
<dbReference type="Gene3D" id="3.90.230.10">
    <property type="entry name" value="Creatinase/methionine aminopeptidase superfamily"/>
    <property type="match status" value="1"/>
</dbReference>
<feature type="domain" description="Creatinase N-terminal" evidence="5">
    <location>
        <begin position="4"/>
        <end position="138"/>
    </location>
</feature>
<evidence type="ECO:0000259" key="4">
    <source>
        <dbReference type="Pfam" id="PF00557"/>
    </source>
</evidence>
<keyword evidence="6" id="KW-0031">Aminopeptidase</keyword>
<dbReference type="InterPro" id="IPR000587">
    <property type="entry name" value="Creatinase_N"/>
</dbReference>
<evidence type="ECO:0000313" key="6">
    <source>
        <dbReference type="EMBL" id="QBP18402.1"/>
    </source>
</evidence>
<evidence type="ECO:0000313" key="7">
    <source>
        <dbReference type="Proteomes" id="UP000294321"/>
    </source>
</evidence>
<keyword evidence="6" id="KW-0645">Protease</keyword>
<dbReference type="GO" id="GO:0008235">
    <property type="term" value="F:metalloexopeptidase activity"/>
    <property type="evidence" value="ECO:0007669"/>
    <property type="project" value="UniProtKB-ARBA"/>
</dbReference>
<dbReference type="InterPro" id="IPR029149">
    <property type="entry name" value="Creatin/AminoP/Spt16_N"/>
</dbReference>
<evidence type="ECO:0000256" key="2">
    <source>
        <dbReference type="ARBA" id="ARBA00008766"/>
    </source>
</evidence>
<dbReference type="EMBL" id="CP034726">
    <property type="protein sequence ID" value="QBP18402.1"/>
    <property type="molecule type" value="Genomic_DNA"/>
</dbReference>
<evidence type="ECO:0000256" key="3">
    <source>
        <dbReference type="ARBA" id="ARBA00023211"/>
    </source>
</evidence>
<keyword evidence="7" id="KW-1185">Reference proteome</keyword>
<accession>A0A4P6ZLW9</accession>
<dbReference type="Pfam" id="PF00557">
    <property type="entry name" value="Peptidase_M24"/>
    <property type="match status" value="1"/>
</dbReference>
<dbReference type="AlphaFoldDB" id="A0A4P6ZLW9"/>
<dbReference type="Proteomes" id="UP000294321">
    <property type="component" value="Chromosome"/>
</dbReference>
<gene>
    <name evidence="6" type="ORF">ELX58_04470</name>
</gene>
<dbReference type="PANTHER" id="PTHR46112:SF10">
    <property type="entry name" value="DIPEPTIDASE YKVY-RELATED"/>
    <property type="match status" value="1"/>
</dbReference>
<dbReference type="PANTHER" id="PTHR46112">
    <property type="entry name" value="AMINOPEPTIDASE"/>
    <property type="match status" value="1"/>
</dbReference>
<dbReference type="RefSeq" id="WP_133441961.1">
    <property type="nucleotide sequence ID" value="NZ_CP034726.1"/>
</dbReference>
<keyword evidence="6" id="KW-0378">Hydrolase</keyword>
<feature type="domain" description="Peptidase M24" evidence="4">
    <location>
        <begin position="149"/>
        <end position="348"/>
    </location>
</feature>
<dbReference type="PRINTS" id="PR00599">
    <property type="entry name" value="MAPEPTIDASE"/>
</dbReference>
<dbReference type="SUPFAM" id="SSF55920">
    <property type="entry name" value="Creatinase/aminopeptidase"/>
    <property type="match status" value="1"/>
</dbReference>
<dbReference type="InterPro" id="IPR050659">
    <property type="entry name" value="Peptidase_M24B"/>
</dbReference>
<dbReference type="KEGG" id="lji:ELX58_04470"/>
<protein>
    <submittedName>
        <fullName evidence="6">Aminopeptidase P family protein</fullName>
    </submittedName>
</protein>
<dbReference type="Pfam" id="PF01321">
    <property type="entry name" value="Creatinase_N"/>
    <property type="match status" value="1"/>
</dbReference>
<dbReference type="OrthoDB" id="9806388at2"/>
<organism evidence="6 7">
    <name type="scientific">Acetilactobacillus jinshanensis</name>
    <dbReference type="NCBI Taxonomy" id="1720083"/>
    <lineage>
        <taxon>Bacteria</taxon>
        <taxon>Bacillati</taxon>
        <taxon>Bacillota</taxon>
        <taxon>Bacilli</taxon>
        <taxon>Lactobacillales</taxon>
        <taxon>Lactobacillaceae</taxon>
        <taxon>Acetilactobacillus</taxon>
    </lineage>
</organism>
<keyword evidence="3" id="KW-0464">Manganese</keyword>
<evidence type="ECO:0000259" key="5">
    <source>
        <dbReference type="Pfam" id="PF01321"/>
    </source>
</evidence>
<dbReference type="Gene3D" id="3.40.350.10">
    <property type="entry name" value="Creatinase/prolidase N-terminal domain"/>
    <property type="match status" value="1"/>
</dbReference>
<dbReference type="SUPFAM" id="SSF53092">
    <property type="entry name" value="Creatinase/prolidase N-terminal domain"/>
    <property type="match status" value="1"/>
</dbReference>
<dbReference type="InterPro" id="IPR001714">
    <property type="entry name" value="Pept_M24_MAP"/>
</dbReference>
<evidence type="ECO:0000256" key="1">
    <source>
        <dbReference type="ARBA" id="ARBA00001936"/>
    </source>
</evidence>
<dbReference type="CDD" id="cd01092">
    <property type="entry name" value="APP-like"/>
    <property type="match status" value="1"/>
</dbReference>
<name>A0A4P6ZLW9_9LACO</name>
<comment type="cofactor">
    <cofactor evidence="1">
        <name>Mn(2+)</name>
        <dbReference type="ChEBI" id="CHEBI:29035"/>
    </cofactor>
</comment>